<dbReference type="AlphaFoldDB" id="A0A2S9YNZ6"/>
<keyword evidence="1" id="KW-0472">Membrane</keyword>
<keyword evidence="1" id="KW-1133">Transmembrane helix</keyword>
<sequence length="80" mass="8855">MFERITNSWTLFSGLLFGVILLMISIRPDLQARPGHEQTPAEEIKLAGQVLAMSCGSVLTYRMVRGARQQAHVGRSQRGA</sequence>
<organism evidence="2 3">
    <name type="scientific">Enhygromyxa salina</name>
    <dbReference type="NCBI Taxonomy" id="215803"/>
    <lineage>
        <taxon>Bacteria</taxon>
        <taxon>Pseudomonadati</taxon>
        <taxon>Myxococcota</taxon>
        <taxon>Polyangia</taxon>
        <taxon>Nannocystales</taxon>
        <taxon>Nannocystaceae</taxon>
        <taxon>Enhygromyxa</taxon>
    </lineage>
</organism>
<keyword evidence="1" id="KW-0812">Transmembrane</keyword>
<reference evidence="2 3" key="1">
    <citation type="submission" date="2018-03" db="EMBL/GenBank/DDBJ databases">
        <title>Draft Genome Sequences of the Obligatory Marine Myxobacteria Enhygromyxa salina SWB007.</title>
        <authorList>
            <person name="Poehlein A."/>
            <person name="Moghaddam J.A."/>
            <person name="Harms H."/>
            <person name="Alanjari M."/>
            <person name="Koenig G.M."/>
            <person name="Daniel R."/>
            <person name="Schaeberle T.F."/>
        </authorList>
    </citation>
    <scope>NUCLEOTIDE SEQUENCE [LARGE SCALE GENOMIC DNA]</scope>
    <source>
        <strain evidence="2 3">SWB007</strain>
    </source>
</reference>
<accession>A0A2S9YNZ6</accession>
<feature type="transmembrane region" description="Helical" evidence="1">
    <location>
        <begin position="7"/>
        <end position="26"/>
    </location>
</feature>
<evidence type="ECO:0000256" key="1">
    <source>
        <dbReference type="SAM" id="Phobius"/>
    </source>
</evidence>
<evidence type="ECO:0000313" key="3">
    <source>
        <dbReference type="Proteomes" id="UP000238823"/>
    </source>
</evidence>
<evidence type="ECO:0000313" key="2">
    <source>
        <dbReference type="EMBL" id="PRQ06814.1"/>
    </source>
</evidence>
<protein>
    <submittedName>
        <fullName evidence="2">Uncharacterized protein</fullName>
    </submittedName>
</protein>
<dbReference type="EMBL" id="PVNL01000066">
    <property type="protein sequence ID" value="PRQ06814.1"/>
    <property type="molecule type" value="Genomic_DNA"/>
</dbReference>
<proteinExistence type="predicted"/>
<dbReference type="RefSeq" id="WP_106090459.1">
    <property type="nucleotide sequence ID" value="NZ_PVNL01000066.1"/>
</dbReference>
<dbReference type="Proteomes" id="UP000238823">
    <property type="component" value="Unassembled WGS sequence"/>
</dbReference>
<gene>
    <name evidence="2" type="ORF">ENSA7_34740</name>
</gene>
<name>A0A2S9YNZ6_9BACT</name>
<comment type="caution">
    <text evidence="2">The sequence shown here is derived from an EMBL/GenBank/DDBJ whole genome shotgun (WGS) entry which is preliminary data.</text>
</comment>
<dbReference type="OrthoDB" id="9972996at2"/>